<dbReference type="KEGG" id="cber:B5D82_13005"/>
<dbReference type="Pfam" id="PF04315">
    <property type="entry name" value="EpmC"/>
    <property type="match status" value="1"/>
</dbReference>
<gene>
    <name evidence="1" type="ORF">B5D82_13005</name>
</gene>
<sequence>MSIHKPITFTDETAVDNTALHYRDLIQLFDNAFFAAYNTRLIKGGDEPIYLPSNELTAFNQIVFAHGYFASALHEISHWCLAGASRRLLEDYGYWYVPDGRDHEQQAKFESVEIKPQAIEWALCAATGKDFDVSTDNLLGEGETDRIAFKAKVYQQVLRYLDIGFPKDAATFITVLATHYQTPLTLVPEHFYYS</sequence>
<evidence type="ECO:0000313" key="1">
    <source>
        <dbReference type="EMBL" id="ASP48608.1"/>
    </source>
</evidence>
<dbReference type="OrthoDB" id="5298591at2"/>
<dbReference type="Proteomes" id="UP000202259">
    <property type="component" value="Chromosome"/>
</dbReference>
<dbReference type="InterPro" id="IPR007411">
    <property type="entry name" value="EpmC"/>
</dbReference>
<keyword evidence="2" id="KW-1185">Reference proteome</keyword>
<dbReference type="RefSeq" id="WP_081152094.1">
    <property type="nucleotide sequence ID" value="NZ_CP020465.1"/>
</dbReference>
<dbReference type="EMBL" id="CP020465">
    <property type="protein sequence ID" value="ASP48608.1"/>
    <property type="molecule type" value="Genomic_DNA"/>
</dbReference>
<keyword evidence="1" id="KW-0251">Elongation factor</keyword>
<keyword evidence="1" id="KW-0648">Protein biosynthesis</keyword>
<organism evidence="1 2">
    <name type="scientific">Cognaticolwellia beringensis</name>
    <dbReference type="NCBI Taxonomy" id="1967665"/>
    <lineage>
        <taxon>Bacteria</taxon>
        <taxon>Pseudomonadati</taxon>
        <taxon>Pseudomonadota</taxon>
        <taxon>Gammaproteobacteria</taxon>
        <taxon>Alteromonadales</taxon>
        <taxon>Colwelliaceae</taxon>
        <taxon>Cognaticolwellia</taxon>
    </lineage>
</organism>
<protein>
    <submittedName>
        <fullName evidence="1">Elongation factor P hydroxylase</fullName>
    </submittedName>
</protein>
<evidence type="ECO:0000313" key="2">
    <source>
        <dbReference type="Proteomes" id="UP000202259"/>
    </source>
</evidence>
<reference evidence="1 2" key="1">
    <citation type="submission" date="2017-08" db="EMBL/GenBank/DDBJ databases">
        <title>Complete genome of Colwellia sp. NB097-1, a psychrophile bacterium ioslated from Bering Sea.</title>
        <authorList>
            <person name="Chen X."/>
        </authorList>
    </citation>
    <scope>NUCLEOTIDE SEQUENCE [LARGE SCALE GENOMIC DNA]</scope>
    <source>
        <strain evidence="1 2">NB097-1</strain>
    </source>
</reference>
<dbReference type="AlphaFoldDB" id="A0A222G9N2"/>
<dbReference type="GO" id="GO:0003746">
    <property type="term" value="F:translation elongation factor activity"/>
    <property type="evidence" value="ECO:0007669"/>
    <property type="project" value="UniProtKB-KW"/>
</dbReference>
<accession>A0A222G9N2</accession>
<name>A0A222G9N2_9GAMM</name>
<proteinExistence type="predicted"/>